<dbReference type="AlphaFoldDB" id="G0UKA1"/>
<keyword evidence="1" id="KW-0812">Transmembrane</keyword>
<feature type="transmembrane region" description="Helical" evidence="1">
    <location>
        <begin position="68"/>
        <end position="91"/>
    </location>
</feature>
<dbReference type="VEuPathDB" id="TriTrypDB:TcIL3000_3_2380"/>
<sequence>MFSACSDYQRRESPVACPACWMPPVTGRPIGRAPIPHPIIRRTRSWRGIMQVRFNDTRADRNRILKHAFLWAPARIFGLCFITTTVIYFTIGHDRFMHTLFGYESEMSYEARVNPDASLLIADTLLDKDRAWKSPLRNLEKPLHPLREFDVLRDPKST</sequence>
<reference evidence="2" key="1">
    <citation type="journal article" date="2012" name="Proc. Natl. Acad. Sci. U.S.A.">
        <title>Antigenic diversity is generated by distinct evolutionary mechanisms in African trypanosome species.</title>
        <authorList>
            <person name="Jackson A.P."/>
            <person name="Berry A."/>
            <person name="Aslett M."/>
            <person name="Allison H.C."/>
            <person name="Burton P."/>
            <person name="Vavrova-Anderson J."/>
            <person name="Brown R."/>
            <person name="Browne H."/>
            <person name="Corton N."/>
            <person name="Hauser H."/>
            <person name="Gamble J."/>
            <person name="Gilderthorp R."/>
            <person name="Marcello L."/>
            <person name="McQuillan J."/>
            <person name="Otto T.D."/>
            <person name="Quail M.A."/>
            <person name="Sanders M.J."/>
            <person name="van Tonder A."/>
            <person name="Ginger M.L."/>
            <person name="Field M.C."/>
            <person name="Barry J.D."/>
            <person name="Hertz-Fowler C."/>
            <person name="Berriman M."/>
        </authorList>
    </citation>
    <scope>NUCLEOTIDE SEQUENCE</scope>
    <source>
        <strain evidence="2">IL3000</strain>
    </source>
</reference>
<proteinExistence type="predicted"/>
<evidence type="ECO:0000313" key="2">
    <source>
        <dbReference type="EMBL" id="CCC89806.1"/>
    </source>
</evidence>
<organism evidence="2">
    <name type="scientific">Trypanosoma congolense (strain IL3000)</name>
    <dbReference type="NCBI Taxonomy" id="1068625"/>
    <lineage>
        <taxon>Eukaryota</taxon>
        <taxon>Discoba</taxon>
        <taxon>Euglenozoa</taxon>
        <taxon>Kinetoplastea</taxon>
        <taxon>Metakinetoplastina</taxon>
        <taxon>Trypanosomatida</taxon>
        <taxon>Trypanosomatidae</taxon>
        <taxon>Trypanosoma</taxon>
        <taxon>Nannomonas</taxon>
    </lineage>
</organism>
<keyword evidence="1" id="KW-0472">Membrane</keyword>
<name>G0UKA1_TRYCI</name>
<accession>G0UKA1</accession>
<protein>
    <submittedName>
        <fullName evidence="2">Uncharacterized protein</fullName>
    </submittedName>
</protein>
<dbReference type="EMBL" id="HE575316">
    <property type="protein sequence ID" value="CCC89806.1"/>
    <property type="molecule type" value="Genomic_DNA"/>
</dbReference>
<gene>
    <name evidence="2" type="ORF">TCIL3000_3_2380</name>
</gene>
<keyword evidence="1" id="KW-1133">Transmembrane helix</keyword>
<evidence type="ECO:0000256" key="1">
    <source>
        <dbReference type="SAM" id="Phobius"/>
    </source>
</evidence>